<evidence type="ECO:0000256" key="13">
    <source>
        <dbReference type="SAM" id="MobiDB-lite"/>
    </source>
</evidence>
<dbReference type="GO" id="GO:0005886">
    <property type="term" value="C:plasma membrane"/>
    <property type="evidence" value="ECO:0007669"/>
    <property type="project" value="UniProtKB-SubCell"/>
</dbReference>
<dbReference type="InterPro" id="IPR032675">
    <property type="entry name" value="LRR_dom_sf"/>
</dbReference>
<gene>
    <name evidence="14" type="ORF">CTEN210_02227</name>
</gene>
<keyword evidence="8" id="KW-1133">Transmembrane helix</keyword>
<feature type="coiled-coil region" evidence="12">
    <location>
        <begin position="218"/>
        <end position="245"/>
    </location>
</feature>
<feature type="compositionally biased region" description="Acidic residues" evidence="13">
    <location>
        <begin position="474"/>
        <end position="524"/>
    </location>
</feature>
<evidence type="ECO:0000313" key="14">
    <source>
        <dbReference type="EMBL" id="GFH45753.1"/>
    </source>
</evidence>
<dbReference type="FunFam" id="3.80.10.10:FF:000299">
    <property type="entry name" value="Piriformospora indica-insensitive protein 2"/>
    <property type="match status" value="1"/>
</dbReference>
<feature type="region of interest" description="Disordered" evidence="13">
    <location>
        <begin position="702"/>
        <end position="779"/>
    </location>
</feature>
<evidence type="ECO:0000256" key="1">
    <source>
        <dbReference type="ARBA" id="ARBA00004167"/>
    </source>
</evidence>
<comment type="subcellular location">
    <subcellularLocation>
        <location evidence="2">Cell membrane</location>
    </subcellularLocation>
    <subcellularLocation>
        <location evidence="1">Membrane</location>
        <topology evidence="1">Single-pass membrane protein</topology>
    </subcellularLocation>
</comment>
<dbReference type="Pfam" id="PF00560">
    <property type="entry name" value="LRR_1"/>
    <property type="match status" value="1"/>
</dbReference>
<evidence type="ECO:0000256" key="11">
    <source>
        <dbReference type="ARBA" id="ARBA00023180"/>
    </source>
</evidence>
<feature type="compositionally biased region" description="Polar residues" evidence="13">
    <location>
        <begin position="769"/>
        <end position="779"/>
    </location>
</feature>
<feature type="region of interest" description="Disordered" evidence="13">
    <location>
        <begin position="1390"/>
        <end position="1424"/>
    </location>
</feature>
<evidence type="ECO:0000313" key="15">
    <source>
        <dbReference type="Proteomes" id="UP001054902"/>
    </source>
</evidence>
<evidence type="ECO:0000256" key="6">
    <source>
        <dbReference type="ARBA" id="ARBA00022729"/>
    </source>
</evidence>
<keyword evidence="10" id="KW-0675">Receptor</keyword>
<feature type="region of interest" description="Disordered" evidence="13">
    <location>
        <begin position="451"/>
        <end position="542"/>
    </location>
</feature>
<keyword evidence="5" id="KW-0812">Transmembrane</keyword>
<sequence length="1424" mass="161330">MAISPPESPLESKLEKERALIKRFRKDLVSKWEKILSKEKLQEFTLEFETLKSNQSKEWQKGRDLIDSLLRRFDNGEDNRRVAVATHLQTIDEMIQTHSKHLNHVQHRFLSKVDELKNLYEKERTEMIEKHKQNKSGIESQLDTARLAAKKRRELEIREQQQELEEIRNKNLEDINSLRFVLDAKIEDLDEQFELAKSEYLEKTDFQNESLQHELSRNDEMSMELLEIQSKLEKLNLAVKKIKRISHRKSMQNKDYFEQLMSRKTAIISKYKMTKSRMEDLRALHYSKLKELTKRANQQKILMEKELAEAENTLKLASIIKKLEDEERRNGSNTNIEERMNEETLLERMNRVILDCEMIQEEESVAERKSRELKGQITKFRQGTTINDKVLLEKNTLFRSIQPSGSNKLSSLKMDLDITEKPEPKQTTSNEEVPPLSPRSYKDAVLASVSTSVETEPKVVQEDIMGIPVLNNESDSESESGSSDGEESSDCEESSDSDSDSDSSDSSSSDEESAGDTLDIENTDEVPMVKNASTNPFDDGEEVTSNEAAFISLPMSASYAAPAMQKVEVVEGASSSNKNLQENKDNEIISPYHEATVIDEKNENVCISEVRSGDLIQPTQGNTNNGMIVDFGEKEDGGADTNKAKMTENAHVQGMEKNVTEDLLTMPLLHSPPMIHSEFRNNEEMKQDDFVVFERKEEDEVAQEVSFTATAENPSASTPEPILEPPLEAPGTPMTTIEEMKNSSYESDDQSDESSPFPTKGKEGFYPMYSSSDIESPTPNQRFIKKSKDTSMKNLQINDLVEIKSQDDMEVKFKRKEREGESEILNRQGSLRSARSVRRDPSSNFGYGYNALPADGQNHFAQEMEERRRQNRFYFITSTILLIFILSVTLAIVSTRRESVILVPSTKSPSTTPFISPSPTVFVPTMSPIQQNSYTKRYKKAVDIVNDLMISHPYKLSTKCRHKLCDAEGDIDLVSNVRDKVLHYMVFEDDTFQEWLDTDDFDNSEVVSQRYIITLFAFETGTKWENGTVSSNWHDRTGWLDGGSFCNWYGITCEERDAFINTKDLISFTETASSSMLRISRTNIAYQQTEPNQMITGIVLNDNSLKGDLIPEIFHLRHLEHLELNNAELSGSLGKKVKIWSAMKTLSLKGTKNLKGIIPNEIGALSELRELSLGGNSLEGPLPSTLGSLSNLEVLDLSENKFHSKIPAELSESEKLRVIKLNGNNLYGKLPVQLGALYSIEEFDVSHNAFIGAVKHRLFLGWEKIKMLNMSFNEFTGNIPDFKEFNTLEILSFRDNLMNGTIIEDFFLNVPNLKVLSLESNNFSGVLPSTFPSSLEELLLVDNDFSGTISADICQQLQFISTDCQSKVECENNCCDCCSIDCMDSNSDIPSLRPSSSPSQLSSIPSTQPSTFPSTLPSSMPSKN</sequence>
<keyword evidence="11" id="KW-0325">Glycoprotein</keyword>
<evidence type="ECO:0000256" key="4">
    <source>
        <dbReference type="ARBA" id="ARBA00022614"/>
    </source>
</evidence>
<keyword evidence="7" id="KW-0677">Repeat</keyword>
<dbReference type="PANTHER" id="PTHR27000:SF775">
    <property type="entry name" value="PLANT INTRACELLULAR RAS-GROUP-RELATED LRR PROTEIN 3"/>
    <property type="match status" value="1"/>
</dbReference>
<evidence type="ECO:0000256" key="2">
    <source>
        <dbReference type="ARBA" id="ARBA00004236"/>
    </source>
</evidence>
<keyword evidence="15" id="KW-1185">Reference proteome</keyword>
<evidence type="ECO:0000256" key="7">
    <source>
        <dbReference type="ARBA" id="ARBA00022737"/>
    </source>
</evidence>
<dbReference type="EMBL" id="BLLK01000022">
    <property type="protein sequence ID" value="GFH45753.1"/>
    <property type="molecule type" value="Genomic_DNA"/>
</dbReference>
<dbReference type="Gene3D" id="3.80.10.10">
    <property type="entry name" value="Ribonuclease Inhibitor"/>
    <property type="match status" value="3"/>
</dbReference>
<accession>A0AAD3H0N8</accession>
<keyword evidence="4" id="KW-0433">Leucine-rich repeat</keyword>
<feature type="compositionally biased region" description="Polar residues" evidence="13">
    <location>
        <begin position="705"/>
        <end position="718"/>
    </location>
</feature>
<dbReference type="SUPFAM" id="SSF52058">
    <property type="entry name" value="L domain-like"/>
    <property type="match status" value="1"/>
</dbReference>
<dbReference type="InterPro" id="IPR003591">
    <property type="entry name" value="Leu-rich_rpt_typical-subtyp"/>
</dbReference>
<evidence type="ECO:0000256" key="9">
    <source>
        <dbReference type="ARBA" id="ARBA00023136"/>
    </source>
</evidence>
<evidence type="ECO:0000256" key="5">
    <source>
        <dbReference type="ARBA" id="ARBA00022692"/>
    </source>
</evidence>
<organism evidence="14 15">
    <name type="scientific">Chaetoceros tenuissimus</name>
    <dbReference type="NCBI Taxonomy" id="426638"/>
    <lineage>
        <taxon>Eukaryota</taxon>
        <taxon>Sar</taxon>
        <taxon>Stramenopiles</taxon>
        <taxon>Ochrophyta</taxon>
        <taxon>Bacillariophyta</taxon>
        <taxon>Coscinodiscophyceae</taxon>
        <taxon>Chaetocerotophycidae</taxon>
        <taxon>Chaetocerotales</taxon>
        <taxon>Chaetocerotaceae</taxon>
        <taxon>Chaetoceros</taxon>
    </lineage>
</organism>
<feature type="coiled-coil region" evidence="12">
    <location>
        <begin position="113"/>
        <end position="177"/>
    </location>
</feature>
<dbReference type="InterPro" id="IPR001611">
    <property type="entry name" value="Leu-rich_rpt"/>
</dbReference>
<keyword evidence="3" id="KW-1003">Cell membrane</keyword>
<evidence type="ECO:0000256" key="12">
    <source>
        <dbReference type="SAM" id="Coils"/>
    </source>
</evidence>
<dbReference type="Pfam" id="PF13855">
    <property type="entry name" value="LRR_8"/>
    <property type="match status" value="1"/>
</dbReference>
<evidence type="ECO:0000256" key="3">
    <source>
        <dbReference type="ARBA" id="ARBA00022475"/>
    </source>
</evidence>
<feature type="region of interest" description="Disordered" evidence="13">
    <location>
        <begin position="816"/>
        <end position="839"/>
    </location>
</feature>
<dbReference type="PANTHER" id="PTHR27000">
    <property type="entry name" value="LEUCINE-RICH REPEAT RECEPTOR-LIKE PROTEIN KINASE FAMILY PROTEIN-RELATED"/>
    <property type="match status" value="1"/>
</dbReference>
<proteinExistence type="predicted"/>
<protein>
    <recommendedName>
        <fullName evidence="16">Leucine-rich repeat-containing N-terminal plant-type domain-containing protein</fullName>
    </recommendedName>
</protein>
<keyword evidence="6" id="KW-0732">Signal</keyword>
<reference evidence="14 15" key="1">
    <citation type="journal article" date="2021" name="Sci. Rep.">
        <title>The genome of the diatom Chaetoceros tenuissimus carries an ancient integrated fragment of an extant virus.</title>
        <authorList>
            <person name="Hongo Y."/>
            <person name="Kimura K."/>
            <person name="Takaki Y."/>
            <person name="Yoshida Y."/>
            <person name="Baba S."/>
            <person name="Kobayashi G."/>
            <person name="Nagasaki K."/>
            <person name="Hano T."/>
            <person name="Tomaru Y."/>
        </authorList>
    </citation>
    <scope>NUCLEOTIDE SEQUENCE [LARGE SCALE GENOMIC DNA]</scope>
    <source>
        <strain evidence="14 15">NIES-3715</strain>
    </source>
</reference>
<evidence type="ECO:0000256" key="8">
    <source>
        <dbReference type="ARBA" id="ARBA00022989"/>
    </source>
</evidence>
<dbReference type="Proteomes" id="UP001054902">
    <property type="component" value="Unassembled WGS sequence"/>
</dbReference>
<name>A0AAD3H0N8_9STRA</name>
<keyword evidence="9" id="KW-0472">Membrane</keyword>
<dbReference type="SMART" id="SM00369">
    <property type="entry name" value="LRR_TYP"/>
    <property type="match status" value="3"/>
</dbReference>
<feature type="region of interest" description="Disordered" evidence="13">
    <location>
        <begin position="419"/>
        <end position="439"/>
    </location>
</feature>
<evidence type="ECO:0008006" key="16">
    <source>
        <dbReference type="Google" id="ProtNLM"/>
    </source>
</evidence>
<feature type="compositionally biased region" description="Low complexity" evidence="13">
    <location>
        <begin position="1390"/>
        <end position="1411"/>
    </location>
</feature>
<feature type="compositionally biased region" description="Polar residues" evidence="13">
    <location>
        <begin position="1412"/>
        <end position="1424"/>
    </location>
</feature>
<evidence type="ECO:0000256" key="10">
    <source>
        <dbReference type="ARBA" id="ARBA00023170"/>
    </source>
</evidence>
<comment type="caution">
    <text evidence="14">The sequence shown here is derived from an EMBL/GenBank/DDBJ whole genome shotgun (WGS) entry which is preliminary data.</text>
</comment>
<keyword evidence="12" id="KW-0175">Coiled coil</keyword>